<evidence type="ECO:0000313" key="9">
    <source>
        <dbReference type="EMBL" id="CAG9820006.1"/>
    </source>
</evidence>
<keyword evidence="4" id="KW-0677">Repeat</keyword>
<dbReference type="Gene3D" id="2.20.100.10">
    <property type="entry name" value="Thrombospondin type-1 (TSP1) repeat"/>
    <property type="match status" value="1"/>
</dbReference>
<gene>
    <name evidence="9" type="ORF">PHAECO_LOCUS7406</name>
</gene>
<dbReference type="CDD" id="cd08544">
    <property type="entry name" value="Reeler"/>
    <property type="match status" value="1"/>
</dbReference>
<dbReference type="EMBL" id="OU896709">
    <property type="protein sequence ID" value="CAG9820006.1"/>
    <property type="molecule type" value="Genomic_DNA"/>
</dbReference>
<dbReference type="InterPro" id="IPR038678">
    <property type="entry name" value="Spondin_N_sf"/>
</dbReference>
<keyword evidence="5" id="KW-0130">Cell adhesion</keyword>
<evidence type="ECO:0000256" key="1">
    <source>
        <dbReference type="ARBA" id="ARBA00004498"/>
    </source>
</evidence>
<feature type="domain" description="Spondin" evidence="8">
    <location>
        <begin position="1"/>
        <end position="229"/>
    </location>
</feature>
<evidence type="ECO:0000259" key="7">
    <source>
        <dbReference type="PROSITE" id="PS51019"/>
    </source>
</evidence>
<dbReference type="InterPro" id="IPR009465">
    <property type="entry name" value="Spondin_N"/>
</dbReference>
<protein>
    <recommendedName>
        <fullName evidence="2">Spondin-1</fullName>
    </recommendedName>
    <alternativeName>
        <fullName evidence="6">F-spondin</fullName>
    </alternativeName>
</protein>
<dbReference type="Pfam" id="PF06468">
    <property type="entry name" value="Spond_N"/>
    <property type="match status" value="1"/>
</dbReference>
<dbReference type="InterPro" id="IPR042307">
    <property type="entry name" value="Reeler_sf"/>
</dbReference>
<dbReference type="InterPro" id="IPR000884">
    <property type="entry name" value="TSP1_rpt"/>
</dbReference>
<keyword evidence="3" id="KW-0964">Secreted</keyword>
<evidence type="ECO:0000256" key="2">
    <source>
        <dbReference type="ARBA" id="ARBA00019594"/>
    </source>
</evidence>
<evidence type="ECO:0000259" key="8">
    <source>
        <dbReference type="PROSITE" id="PS51020"/>
    </source>
</evidence>
<evidence type="ECO:0000256" key="6">
    <source>
        <dbReference type="ARBA" id="ARBA00030964"/>
    </source>
</evidence>
<reference evidence="9" key="2">
    <citation type="submission" date="2022-10" db="EMBL/GenBank/DDBJ databases">
        <authorList>
            <consortium name="ENA_rothamsted_submissions"/>
            <consortium name="culmorum"/>
            <person name="King R."/>
        </authorList>
    </citation>
    <scope>NUCLEOTIDE SEQUENCE</scope>
</reference>
<dbReference type="SUPFAM" id="SSF82895">
    <property type="entry name" value="TSP-1 type 1 repeat"/>
    <property type="match status" value="1"/>
</dbReference>
<dbReference type="Gene3D" id="2.60.40.4060">
    <property type="entry name" value="Reeler domain"/>
    <property type="match status" value="1"/>
</dbReference>
<organism evidence="9 10">
    <name type="scientific">Phaedon cochleariae</name>
    <name type="common">Mustard beetle</name>
    <dbReference type="NCBI Taxonomy" id="80249"/>
    <lineage>
        <taxon>Eukaryota</taxon>
        <taxon>Metazoa</taxon>
        <taxon>Ecdysozoa</taxon>
        <taxon>Arthropoda</taxon>
        <taxon>Hexapoda</taxon>
        <taxon>Insecta</taxon>
        <taxon>Pterygota</taxon>
        <taxon>Neoptera</taxon>
        <taxon>Endopterygota</taxon>
        <taxon>Coleoptera</taxon>
        <taxon>Polyphaga</taxon>
        <taxon>Cucujiformia</taxon>
        <taxon>Chrysomeloidea</taxon>
        <taxon>Chrysomelidae</taxon>
        <taxon>Chrysomelinae</taxon>
        <taxon>Chrysomelini</taxon>
        <taxon>Phaedon</taxon>
    </lineage>
</organism>
<name>A0A9N9SFF6_PHACE</name>
<dbReference type="PROSITE" id="PS50092">
    <property type="entry name" value="TSP1"/>
    <property type="match status" value="1"/>
</dbReference>
<proteinExistence type="predicted"/>
<dbReference type="SMART" id="SM00209">
    <property type="entry name" value="TSP1"/>
    <property type="match status" value="1"/>
</dbReference>
<evidence type="ECO:0000256" key="3">
    <source>
        <dbReference type="ARBA" id="ARBA00022530"/>
    </source>
</evidence>
<dbReference type="GO" id="GO:0031012">
    <property type="term" value="C:extracellular matrix"/>
    <property type="evidence" value="ECO:0007669"/>
    <property type="project" value="TreeGrafter"/>
</dbReference>
<dbReference type="Proteomes" id="UP001153737">
    <property type="component" value="Chromosome 3"/>
</dbReference>
<reference evidence="9" key="1">
    <citation type="submission" date="2022-01" db="EMBL/GenBank/DDBJ databases">
        <authorList>
            <person name="King R."/>
        </authorList>
    </citation>
    <scope>NUCLEOTIDE SEQUENCE</scope>
</reference>
<sequence length="337" mass="38396">MFILTVEPIDSQTGDNTYHSVGQFEFEYGSQILTKFSEKCPNTVVENSKLPKMDIQVYWVAPPENSGCIAIKASVVETRDNWFSEDGQLTKILCEDDSNENVKPEMVEKCCACDEAKYESDNIRTIIKARGLQYPNITESSYAVFRVDNKNHLVSLVSKITPSPDWIVGVSDFELCMSDCTWAEYYSFNLYPIDVGTDDGIEYSSSRPIRRQKEITSITPNNPNDPRSPFYNEDGEPINPIAKLHFTRQRVYEKPCEILENEDEDHTDNNLELSVATVSPNDEKCELGRWSEWSSCSVPCGTGIKTRDRKFKYPGNKDICRGVELQENMECEGEDED</sequence>
<keyword evidence="3" id="KW-0272">Extracellular matrix</keyword>
<dbReference type="PANTHER" id="PTHR11311:SF16">
    <property type="entry name" value="SPONDIN-1"/>
    <property type="match status" value="1"/>
</dbReference>
<dbReference type="PROSITE" id="PS51020">
    <property type="entry name" value="SPONDIN"/>
    <property type="match status" value="1"/>
</dbReference>
<accession>A0A9N9SFF6</accession>
<dbReference type="Gene3D" id="2.60.40.2130">
    <property type="entry name" value="F-spondin domain"/>
    <property type="match status" value="1"/>
</dbReference>
<comment type="subcellular location">
    <subcellularLocation>
        <location evidence="1">Secreted</location>
        <location evidence="1">Extracellular space</location>
        <location evidence="1">Extracellular matrix</location>
    </subcellularLocation>
</comment>
<dbReference type="InterPro" id="IPR051418">
    <property type="entry name" value="Spondin/Thrombospondin_T1"/>
</dbReference>
<dbReference type="PROSITE" id="PS51019">
    <property type="entry name" value="REELIN"/>
    <property type="match status" value="1"/>
</dbReference>
<evidence type="ECO:0000256" key="5">
    <source>
        <dbReference type="ARBA" id="ARBA00022889"/>
    </source>
</evidence>
<dbReference type="Pfam" id="PF02014">
    <property type="entry name" value="Reeler"/>
    <property type="match status" value="1"/>
</dbReference>
<dbReference type="OrthoDB" id="347314at2759"/>
<dbReference type="InterPro" id="IPR002861">
    <property type="entry name" value="Reeler_dom"/>
</dbReference>
<dbReference type="GO" id="GO:0007155">
    <property type="term" value="P:cell adhesion"/>
    <property type="evidence" value="ECO:0007669"/>
    <property type="project" value="UniProtKB-KW"/>
</dbReference>
<keyword evidence="10" id="KW-1185">Reference proteome</keyword>
<dbReference type="AlphaFoldDB" id="A0A9N9SFF6"/>
<evidence type="ECO:0000256" key="4">
    <source>
        <dbReference type="ARBA" id="ARBA00022737"/>
    </source>
</evidence>
<feature type="domain" description="Reelin" evidence="7">
    <location>
        <begin position="1"/>
        <end position="108"/>
    </location>
</feature>
<dbReference type="Pfam" id="PF00090">
    <property type="entry name" value="TSP_1"/>
    <property type="match status" value="1"/>
</dbReference>
<dbReference type="NCBIfam" id="NF038123">
    <property type="entry name" value="NF038123_dom"/>
    <property type="match status" value="1"/>
</dbReference>
<dbReference type="PANTHER" id="PTHR11311">
    <property type="entry name" value="SPONDIN"/>
    <property type="match status" value="1"/>
</dbReference>
<dbReference type="InterPro" id="IPR036383">
    <property type="entry name" value="TSP1_rpt_sf"/>
</dbReference>
<evidence type="ECO:0000313" key="10">
    <source>
        <dbReference type="Proteomes" id="UP001153737"/>
    </source>
</evidence>